<sequence>MEIIIEIIVEVFIEIIGQFIAGLIAENIMQSVRASKFIEYFFCAVGYIIFGAIIGYASMLAFPKILLKNPNLQIINLLLVPILVALAICAVGNWRKKISIFRINFEIFIFAYLFAFTVSFVRYSFLDVAKPFW</sequence>
<dbReference type="EMBL" id="RQGF01000035">
    <property type="protein sequence ID" value="TGL58721.1"/>
    <property type="molecule type" value="Genomic_DNA"/>
</dbReference>
<proteinExistence type="predicted"/>
<keyword evidence="1" id="KW-0812">Transmembrane</keyword>
<dbReference type="OrthoDB" id="8907937at2"/>
<feature type="transmembrane region" description="Helical" evidence="1">
    <location>
        <begin position="6"/>
        <end position="25"/>
    </location>
</feature>
<gene>
    <name evidence="2" type="ORF">EHQ64_16855</name>
</gene>
<organism evidence="2 3">
    <name type="scientific">Leptospira sarikeiensis</name>
    <dbReference type="NCBI Taxonomy" id="2484943"/>
    <lineage>
        <taxon>Bacteria</taxon>
        <taxon>Pseudomonadati</taxon>
        <taxon>Spirochaetota</taxon>
        <taxon>Spirochaetia</taxon>
        <taxon>Leptospirales</taxon>
        <taxon>Leptospiraceae</taxon>
        <taxon>Leptospira</taxon>
    </lineage>
</organism>
<reference evidence="2" key="1">
    <citation type="journal article" date="2019" name="PLoS Negl. Trop. Dis.">
        <title>Revisiting the worldwide diversity of Leptospira species in the environment.</title>
        <authorList>
            <person name="Vincent A.T."/>
            <person name="Schiettekatte O."/>
            <person name="Bourhy P."/>
            <person name="Veyrier F.J."/>
            <person name="Picardeau M."/>
        </authorList>
    </citation>
    <scope>NUCLEOTIDE SEQUENCE [LARGE SCALE GENOMIC DNA]</scope>
    <source>
        <strain evidence="2">201702455</strain>
    </source>
</reference>
<feature type="transmembrane region" description="Helical" evidence="1">
    <location>
        <begin position="37"/>
        <end position="62"/>
    </location>
</feature>
<evidence type="ECO:0000313" key="3">
    <source>
        <dbReference type="Proteomes" id="UP000297762"/>
    </source>
</evidence>
<dbReference type="RefSeq" id="WP_135650968.1">
    <property type="nucleotide sequence ID" value="NZ_RQGF01000035.1"/>
</dbReference>
<keyword evidence="1" id="KW-0472">Membrane</keyword>
<evidence type="ECO:0000256" key="1">
    <source>
        <dbReference type="SAM" id="Phobius"/>
    </source>
</evidence>
<feature type="transmembrane region" description="Helical" evidence="1">
    <location>
        <begin position="74"/>
        <end position="93"/>
    </location>
</feature>
<name>A0A4R9K0T3_9LEPT</name>
<dbReference type="AlphaFoldDB" id="A0A4R9K0T3"/>
<protein>
    <submittedName>
        <fullName evidence="2">Uncharacterized protein</fullName>
    </submittedName>
</protein>
<keyword evidence="3" id="KW-1185">Reference proteome</keyword>
<dbReference type="Proteomes" id="UP000297762">
    <property type="component" value="Unassembled WGS sequence"/>
</dbReference>
<accession>A0A4R9K0T3</accession>
<comment type="caution">
    <text evidence="2">The sequence shown here is derived from an EMBL/GenBank/DDBJ whole genome shotgun (WGS) entry which is preliminary data.</text>
</comment>
<keyword evidence="1" id="KW-1133">Transmembrane helix</keyword>
<feature type="transmembrane region" description="Helical" evidence="1">
    <location>
        <begin position="105"/>
        <end position="125"/>
    </location>
</feature>
<evidence type="ECO:0000313" key="2">
    <source>
        <dbReference type="EMBL" id="TGL58721.1"/>
    </source>
</evidence>